<dbReference type="RefSeq" id="WP_345245440.1">
    <property type="nucleotide sequence ID" value="NZ_BAABHD010000032.1"/>
</dbReference>
<keyword evidence="3" id="KW-1185">Reference proteome</keyword>
<dbReference type="EMBL" id="BAABHD010000032">
    <property type="protein sequence ID" value="GAA4460496.1"/>
    <property type="molecule type" value="Genomic_DNA"/>
</dbReference>
<accession>A0ABP8N371</accession>
<organism evidence="2 3">
    <name type="scientific">Nibrella saemangeumensis</name>
    <dbReference type="NCBI Taxonomy" id="1084526"/>
    <lineage>
        <taxon>Bacteria</taxon>
        <taxon>Pseudomonadati</taxon>
        <taxon>Bacteroidota</taxon>
        <taxon>Cytophagia</taxon>
        <taxon>Cytophagales</taxon>
        <taxon>Spirosomataceae</taxon>
        <taxon>Nibrella</taxon>
    </lineage>
</organism>
<proteinExistence type="predicted"/>
<sequence>MIDKALVFLEKEVNNYFDARFGPSTQKWVTLGNIAKLDDGSNGGGGGNDNNARAMLSLVNLEEDRIAKNPENFFRTADGIAYRNPRILLNLYVLFSVTISNYVQGLQTLSFIIQCFQSNRVFESATYPLLDPSLEKLTLDLYTLNFEQVNHLWSTLGGKYLPSVLYKVRMVGIEDLDKQVGGDLIREIVLTEKLIQ</sequence>
<dbReference type="Pfam" id="PF14065">
    <property type="entry name" value="Pvc16_N"/>
    <property type="match status" value="1"/>
</dbReference>
<evidence type="ECO:0000313" key="2">
    <source>
        <dbReference type="EMBL" id="GAA4460496.1"/>
    </source>
</evidence>
<reference evidence="3" key="1">
    <citation type="journal article" date="2019" name="Int. J. Syst. Evol. Microbiol.">
        <title>The Global Catalogue of Microorganisms (GCM) 10K type strain sequencing project: providing services to taxonomists for standard genome sequencing and annotation.</title>
        <authorList>
            <consortium name="The Broad Institute Genomics Platform"/>
            <consortium name="The Broad Institute Genome Sequencing Center for Infectious Disease"/>
            <person name="Wu L."/>
            <person name="Ma J."/>
        </authorList>
    </citation>
    <scope>NUCLEOTIDE SEQUENCE [LARGE SCALE GENOMIC DNA]</scope>
    <source>
        <strain evidence="3">JCM 17927</strain>
    </source>
</reference>
<name>A0ABP8N371_9BACT</name>
<dbReference type="InterPro" id="IPR025351">
    <property type="entry name" value="Pvc16_N"/>
</dbReference>
<comment type="caution">
    <text evidence="2">The sequence shown here is derived from an EMBL/GenBank/DDBJ whole genome shotgun (WGS) entry which is preliminary data.</text>
</comment>
<dbReference type="Proteomes" id="UP001501175">
    <property type="component" value="Unassembled WGS sequence"/>
</dbReference>
<gene>
    <name evidence="2" type="ORF">GCM10023189_35700</name>
</gene>
<evidence type="ECO:0000313" key="3">
    <source>
        <dbReference type="Proteomes" id="UP001501175"/>
    </source>
</evidence>
<feature type="domain" description="Pvc16 N-terminal" evidence="1">
    <location>
        <begin position="9"/>
        <end position="182"/>
    </location>
</feature>
<protein>
    <recommendedName>
        <fullName evidence="1">Pvc16 N-terminal domain-containing protein</fullName>
    </recommendedName>
</protein>
<evidence type="ECO:0000259" key="1">
    <source>
        <dbReference type="Pfam" id="PF14065"/>
    </source>
</evidence>